<dbReference type="GO" id="GO:0032543">
    <property type="term" value="P:mitochondrial translation"/>
    <property type="evidence" value="ECO:0007669"/>
    <property type="project" value="UniProtKB-ARBA"/>
</dbReference>
<proteinExistence type="inferred from homology"/>
<evidence type="ECO:0000256" key="4">
    <source>
        <dbReference type="ARBA" id="ARBA00023128"/>
    </source>
</evidence>
<dbReference type="Pfam" id="PF00472">
    <property type="entry name" value="RF-1"/>
    <property type="match status" value="1"/>
</dbReference>
<feature type="compositionally biased region" description="Basic and acidic residues" evidence="5">
    <location>
        <begin position="136"/>
        <end position="149"/>
    </location>
</feature>
<dbReference type="PANTHER" id="PTHR46203">
    <property type="entry name" value="PROBABLE PEPTIDE CHAIN RELEASE FACTOR C12ORF65"/>
    <property type="match status" value="1"/>
</dbReference>
<comment type="caution">
    <text evidence="7">The sequence shown here is derived from an EMBL/GenBank/DDBJ whole genome shotgun (WGS) entry which is preliminary data.</text>
</comment>
<dbReference type="RefSeq" id="XP_020122810.1">
    <property type="nucleotide sequence ID" value="XM_020261061.1"/>
</dbReference>
<name>A0A1Q5QAA4_TALAT</name>
<dbReference type="InterPro" id="IPR052405">
    <property type="entry name" value="Mito_Transl_Release_Factor"/>
</dbReference>
<dbReference type="AlphaFoldDB" id="A0A1Q5QAA4"/>
<comment type="subcellular location">
    <subcellularLocation>
        <location evidence="1">Mitochondrion</location>
    </subcellularLocation>
</comment>
<dbReference type="GO" id="GO:0003747">
    <property type="term" value="F:translation release factor activity"/>
    <property type="evidence" value="ECO:0007669"/>
    <property type="project" value="InterPro"/>
</dbReference>
<dbReference type="FunFam" id="3.30.160.20:FF:000065">
    <property type="entry name" value="Peptidyl-tRNA hydrolase domain protein"/>
    <property type="match status" value="1"/>
</dbReference>
<accession>A0A1Q5QAA4</accession>
<evidence type="ECO:0000313" key="7">
    <source>
        <dbReference type="EMBL" id="OKL62689.1"/>
    </source>
</evidence>
<dbReference type="OrthoDB" id="277888at2759"/>
<evidence type="ECO:0000259" key="6">
    <source>
        <dbReference type="Pfam" id="PF00472"/>
    </source>
</evidence>
<evidence type="ECO:0000313" key="8">
    <source>
        <dbReference type="Proteomes" id="UP000214365"/>
    </source>
</evidence>
<dbReference type="EMBL" id="LFMY01000002">
    <property type="protein sequence ID" value="OKL62689.1"/>
    <property type="molecule type" value="Genomic_DNA"/>
</dbReference>
<evidence type="ECO:0000256" key="1">
    <source>
        <dbReference type="ARBA" id="ARBA00004173"/>
    </source>
</evidence>
<comment type="similarity">
    <text evidence="2">Belongs to the prokaryotic/mitochondrial release factor family.</text>
</comment>
<organism evidence="7 8">
    <name type="scientific">Talaromyces atroroseus</name>
    <dbReference type="NCBI Taxonomy" id="1441469"/>
    <lineage>
        <taxon>Eukaryota</taxon>
        <taxon>Fungi</taxon>
        <taxon>Dikarya</taxon>
        <taxon>Ascomycota</taxon>
        <taxon>Pezizomycotina</taxon>
        <taxon>Eurotiomycetes</taxon>
        <taxon>Eurotiomycetidae</taxon>
        <taxon>Eurotiales</taxon>
        <taxon>Trichocomaceae</taxon>
        <taxon>Talaromyces</taxon>
        <taxon>Talaromyces sect. Trachyspermi</taxon>
    </lineage>
</organism>
<dbReference type="PANTHER" id="PTHR46203:SF1">
    <property type="entry name" value="MITOCHONDRIAL TRANSLATION RELEASE FACTOR IN RESCUE"/>
    <property type="match status" value="1"/>
</dbReference>
<evidence type="ECO:0000256" key="2">
    <source>
        <dbReference type="ARBA" id="ARBA00010835"/>
    </source>
</evidence>
<protein>
    <recommendedName>
        <fullName evidence="6">Prokaryotic-type class I peptide chain release factors domain-containing protein</fullName>
    </recommendedName>
</protein>
<feature type="compositionally biased region" description="Polar residues" evidence="5">
    <location>
        <begin position="171"/>
        <end position="185"/>
    </location>
</feature>
<dbReference type="GeneID" id="31001156"/>
<dbReference type="InterPro" id="IPR000352">
    <property type="entry name" value="Pep_chain_release_fac_I"/>
</dbReference>
<evidence type="ECO:0000256" key="3">
    <source>
        <dbReference type="ARBA" id="ARBA00022946"/>
    </source>
</evidence>
<feature type="compositionally biased region" description="Acidic residues" evidence="5">
    <location>
        <begin position="150"/>
        <end position="164"/>
    </location>
</feature>
<feature type="region of interest" description="Disordered" evidence="5">
    <location>
        <begin position="117"/>
        <end position="185"/>
    </location>
</feature>
<dbReference type="GO" id="GO:0005739">
    <property type="term" value="C:mitochondrion"/>
    <property type="evidence" value="ECO:0007669"/>
    <property type="project" value="UniProtKB-SubCell"/>
</dbReference>
<sequence length="185" mass="20724">MRDLNVFLAPCRSWLRPLRLIRPFSTHSALAVKQLPPRPKLDDKDITGSYLKGTGPGGQKINKTNSAVQLIHKPTGIVVKSQATRSRSQNQKIAREILAAKVEELEKGEQSRAAIKSALMRKRKASSTKKKRRKYRALEEAKRKDKDAEDGVFEAVEEEEEEGERCDTKNESPITSHAPQPTATP</sequence>
<keyword evidence="3" id="KW-0809">Transit peptide</keyword>
<keyword evidence="8" id="KW-1185">Reference proteome</keyword>
<dbReference type="Gene3D" id="3.30.160.20">
    <property type="match status" value="1"/>
</dbReference>
<feature type="compositionally biased region" description="Basic residues" evidence="5">
    <location>
        <begin position="119"/>
        <end position="135"/>
    </location>
</feature>
<evidence type="ECO:0000256" key="5">
    <source>
        <dbReference type="SAM" id="MobiDB-lite"/>
    </source>
</evidence>
<feature type="domain" description="Prokaryotic-type class I peptide chain release factors" evidence="6">
    <location>
        <begin position="40"/>
        <end position="145"/>
    </location>
</feature>
<dbReference type="SUPFAM" id="SSF75620">
    <property type="entry name" value="Release factor"/>
    <property type="match status" value="1"/>
</dbReference>
<dbReference type="InterPro" id="IPR045853">
    <property type="entry name" value="Pep_chain_release_fac_I_sf"/>
</dbReference>
<keyword evidence="4" id="KW-0496">Mitochondrion</keyword>
<reference evidence="7 8" key="1">
    <citation type="submission" date="2015-06" db="EMBL/GenBank/DDBJ databases">
        <title>Talaromyces atroroseus IBT 11181 draft genome.</title>
        <authorList>
            <person name="Rasmussen K.B."/>
            <person name="Rasmussen S."/>
            <person name="Petersen B."/>
            <person name="Sicheritz-Ponten T."/>
            <person name="Mortensen U.H."/>
            <person name="Thrane U."/>
        </authorList>
    </citation>
    <scope>NUCLEOTIDE SEQUENCE [LARGE SCALE GENOMIC DNA]</scope>
    <source>
        <strain evidence="7 8">IBT 11181</strain>
    </source>
</reference>
<dbReference type="Proteomes" id="UP000214365">
    <property type="component" value="Unassembled WGS sequence"/>
</dbReference>
<gene>
    <name evidence="7" type="ORF">UA08_01401</name>
</gene>